<dbReference type="GO" id="GO:0005524">
    <property type="term" value="F:ATP binding"/>
    <property type="evidence" value="ECO:0007669"/>
    <property type="project" value="UniProtKB-KW"/>
</dbReference>
<keyword evidence="5" id="KW-0547">Nucleotide-binding</keyword>
<comment type="subcellular location">
    <subcellularLocation>
        <location evidence="1">Cell membrane</location>
        <topology evidence="1">Peripheral membrane protein</topology>
    </subcellularLocation>
</comment>
<dbReference type="AlphaFoldDB" id="A0A2X0IN22"/>
<feature type="region of interest" description="Disordered" evidence="8">
    <location>
        <begin position="60"/>
        <end position="85"/>
    </location>
</feature>
<dbReference type="PANTHER" id="PTHR43166">
    <property type="entry name" value="AMINO ACID IMPORT ATP-BINDING PROTEIN"/>
    <property type="match status" value="1"/>
</dbReference>
<keyword evidence="6 10" id="KW-0067">ATP-binding</keyword>
<evidence type="ECO:0000256" key="3">
    <source>
        <dbReference type="ARBA" id="ARBA00022448"/>
    </source>
</evidence>
<evidence type="ECO:0000256" key="5">
    <source>
        <dbReference type="ARBA" id="ARBA00022741"/>
    </source>
</evidence>
<evidence type="ECO:0000256" key="1">
    <source>
        <dbReference type="ARBA" id="ARBA00004202"/>
    </source>
</evidence>
<gene>
    <name evidence="10" type="ORF">DN069_15415</name>
</gene>
<keyword evidence="11" id="KW-1185">Reference proteome</keyword>
<dbReference type="GO" id="GO:0005886">
    <property type="term" value="C:plasma membrane"/>
    <property type="evidence" value="ECO:0007669"/>
    <property type="project" value="UniProtKB-SubCell"/>
</dbReference>
<evidence type="ECO:0000256" key="7">
    <source>
        <dbReference type="ARBA" id="ARBA00023136"/>
    </source>
</evidence>
<dbReference type="InterPro" id="IPR003439">
    <property type="entry name" value="ABC_transporter-like_ATP-bd"/>
</dbReference>
<evidence type="ECO:0000256" key="8">
    <source>
        <dbReference type="SAM" id="MobiDB-lite"/>
    </source>
</evidence>
<evidence type="ECO:0000256" key="4">
    <source>
        <dbReference type="ARBA" id="ARBA00022475"/>
    </source>
</evidence>
<feature type="domain" description="ABC transporter" evidence="9">
    <location>
        <begin position="93"/>
        <end position="329"/>
    </location>
</feature>
<dbReference type="PROSITE" id="PS50893">
    <property type="entry name" value="ABC_TRANSPORTER_2"/>
    <property type="match status" value="1"/>
</dbReference>
<accession>A0A2X0IN22</accession>
<dbReference type="SUPFAM" id="SSF52540">
    <property type="entry name" value="P-loop containing nucleoside triphosphate hydrolases"/>
    <property type="match status" value="1"/>
</dbReference>
<keyword evidence="3" id="KW-0813">Transport</keyword>
<evidence type="ECO:0000313" key="10">
    <source>
        <dbReference type="EMBL" id="RAG84711.1"/>
    </source>
</evidence>
<dbReference type="Pfam" id="PF00005">
    <property type="entry name" value="ABC_tran"/>
    <property type="match status" value="1"/>
</dbReference>
<name>A0A2X0IN22_9ACTN</name>
<dbReference type="InterPro" id="IPR050086">
    <property type="entry name" value="MetN_ABC_transporter-like"/>
</dbReference>
<dbReference type="PANTHER" id="PTHR43166:SF9">
    <property type="entry name" value="GLUTAMATE_ASPARTATE IMPORT ATP-BINDING PROTEIN GLTL"/>
    <property type="match status" value="1"/>
</dbReference>
<dbReference type="Gene3D" id="3.40.50.300">
    <property type="entry name" value="P-loop containing nucleotide triphosphate hydrolases"/>
    <property type="match status" value="1"/>
</dbReference>
<comment type="similarity">
    <text evidence="2">Belongs to the ABC transporter superfamily.</text>
</comment>
<evidence type="ECO:0000256" key="6">
    <source>
        <dbReference type="ARBA" id="ARBA00022840"/>
    </source>
</evidence>
<proteinExistence type="inferred from homology"/>
<reference evidence="10 11" key="1">
    <citation type="submission" date="2018-06" db="EMBL/GenBank/DDBJ databases">
        <title>Streptacidiphilus pinicola sp. nov., isolated from pine grove soil.</title>
        <authorList>
            <person name="Roh S.G."/>
            <person name="Park S."/>
            <person name="Kim M.-K."/>
            <person name="Yun B.-R."/>
            <person name="Park J."/>
            <person name="Kim M.J."/>
            <person name="Kim Y.S."/>
            <person name="Kim S.B."/>
        </authorList>
    </citation>
    <scope>NUCLEOTIDE SEQUENCE [LARGE SCALE GENOMIC DNA]</scope>
    <source>
        <strain evidence="10 11">MMS16-CNU450</strain>
    </source>
</reference>
<protein>
    <submittedName>
        <fullName evidence="10">Amino acid ABC transporter ATP-binding protein</fullName>
    </submittedName>
</protein>
<keyword evidence="4" id="KW-1003">Cell membrane</keyword>
<dbReference type="Proteomes" id="UP000248889">
    <property type="component" value="Unassembled WGS sequence"/>
</dbReference>
<dbReference type="GO" id="GO:0016887">
    <property type="term" value="F:ATP hydrolysis activity"/>
    <property type="evidence" value="ECO:0007669"/>
    <property type="project" value="InterPro"/>
</dbReference>
<evidence type="ECO:0000256" key="2">
    <source>
        <dbReference type="ARBA" id="ARBA00005417"/>
    </source>
</evidence>
<dbReference type="OrthoDB" id="9802264at2"/>
<evidence type="ECO:0000313" key="11">
    <source>
        <dbReference type="Proteomes" id="UP000248889"/>
    </source>
</evidence>
<organism evidence="10 11">
    <name type="scientific">Streptacidiphilus pinicola</name>
    <dbReference type="NCBI Taxonomy" id="2219663"/>
    <lineage>
        <taxon>Bacteria</taxon>
        <taxon>Bacillati</taxon>
        <taxon>Actinomycetota</taxon>
        <taxon>Actinomycetes</taxon>
        <taxon>Kitasatosporales</taxon>
        <taxon>Streptomycetaceae</taxon>
        <taxon>Streptacidiphilus</taxon>
    </lineage>
</organism>
<keyword evidence="7" id="KW-0472">Membrane</keyword>
<sequence length="335" mass="36152">MGRLRRPLPSCDDPPCRGSRKPHMILKSPSELRYGLERPRRIGTLGRRTARLTAPARSTRMFDPHQPVPGLHQAVPRSGTTVTSAPAPRAGLLRLRGVSKRHGLVQALHEVDLDLSRGEVVALVGPPGAGKTTLCRAIQGAERIDSGEILLDGAPLLIGARGRARRTARADVGLVPQPEASEHALLTALGLGRTVLGELTRCQVNARGTSPELAAERALSALRLVGAEAEAGLRGRQLGPTQRGRVALARALVLDPKVLVLDEPVEELRVLARELAADGRTMLIVTEDQSFAHTTADRVLFMSGGRIVESAPPEQFFSAPRTSRARDFVSRLRRR</sequence>
<comment type="caution">
    <text evidence="10">The sequence shown here is derived from an EMBL/GenBank/DDBJ whole genome shotgun (WGS) entry which is preliminary data.</text>
</comment>
<dbReference type="SMART" id="SM00382">
    <property type="entry name" value="AAA"/>
    <property type="match status" value="1"/>
</dbReference>
<feature type="region of interest" description="Disordered" evidence="8">
    <location>
        <begin position="1"/>
        <end position="23"/>
    </location>
</feature>
<dbReference type="EMBL" id="QKYN01000060">
    <property type="protein sequence ID" value="RAG84711.1"/>
    <property type="molecule type" value="Genomic_DNA"/>
</dbReference>
<dbReference type="InterPro" id="IPR003593">
    <property type="entry name" value="AAA+_ATPase"/>
</dbReference>
<dbReference type="InterPro" id="IPR027417">
    <property type="entry name" value="P-loop_NTPase"/>
</dbReference>
<evidence type="ECO:0000259" key="9">
    <source>
        <dbReference type="PROSITE" id="PS50893"/>
    </source>
</evidence>